<dbReference type="Proteomes" id="UP000652761">
    <property type="component" value="Unassembled WGS sequence"/>
</dbReference>
<evidence type="ECO:0000313" key="3">
    <source>
        <dbReference type="Proteomes" id="UP000652761"/>
    </source>
</evidence>
<sequence>MPDTSRDPGPELSRVRHWKRTSWGPVRLLVSVPPTTSALQVTKDKHNRTCNSNTGVRVSRSDDTDLDGTTQVPGQSPELAAWLTKNLGHPTGENLPQSPGSHRTLRELPQELHHVTAFPRTIWQRHAFYDLPTTLQYLLEALGTRGQQAGAREKENRVENLPSGDPITCRILRLASTPMLPRTTATLNVHIQCRQYHAVNVHLPRRQSVNGYPWPPTPTELQQVGVNPYAAKNNRHSKRPHPMPPISCSQCPLTWTPISQRLPLAANSN</sequence>
<dbReference type="AlphaFoldDB" id="A0A843V1M8"/>
<proteinExistence type="predicted"/>
<organism evidence="2 3">
    <name type="scientific">Colocasia esculenta</name>
    <name type="common">Wild taro</name>
    <name type="synonym">Arum esculentum</name>
    <dbReference type="NCBI Taxonomy" id="4460"/>
    <lineage>
        <taxon>Eukaryota</taxon>
        <taxon>Viridiplantae</taxon>
        <taxon>Streptophyta</taxon>
        <taxon>Embryophyta</taxon>
        <taxon>Tracheophyta</taxon>
        <taxon>Spermatophyta</taxon>
        <taxon>Magnoliopsida</taxon>
        <taxon>Liliopsida</taxon>
        <taxon>Araceae</taxon>
        <taxon>Aroideae</taxon>
        <taxon>Colocasieae</taxon>
        <taxon>Colocasia</taxon>
    </lineage>
</organism>
<dbReference type="EMBL" id="NMUH01000922">
    <property type="protein sequence ID" value="MQL86723.1"/>
    <property type="molecule type" value="Genomic_DNA"/>
</dbReference>
<reference evidence="2" key="1">
    <citation type="submission" date="2017-07" db="EMBL/GenBank/DDBJ databases">
        <title>Taro Niue Genome Assembly and Annotation.</title>
        <authorList>
            <person name="Atibalentja N."/>
            <person name="Keating K."/>
            <person name="Fields C.J."/>
        </authorList>
    </citation>
    <scope>NUCLEOTIDE SEQUENCE</scope>
    <source>
        <strain evidence="2">Niue_2</strain>
        <tissue evidence="2">Leaf</tissue>
    </source>
</reference>
<keyword evidence="3" id="KW-1185">Reference proteome</keyword>
<name>A0A843V1M8_COLES</name>
<feature type="region of interest" description="Disordered" evidence="1">
    <location>
        <begin position="52"/>
        <end position="74"/>
    </location>
</feature>
<gene>
    <name evidence="2" type="ORF">Taro_019267</name>
</gene>
<evidence type="ECO:0000256" key="1">
    <source>
        <dbReference type="SAM" id="MobiDB-lite"/>
    </source>
</evidence>
<accession>A0A843V1M8</accession>
<comment type="caution">
    <text evidence="2">The sequence shown here is derived from an EMBL/GenBank/DDBJ whole genome shotgun (WGS) entry which is preliminary data.</text>
</comment>
<evidence type="ECO:0000313" key="2">
    <source>
        <dbReference type="EMBL" id="MQL86723.1"/>
    </source>
</evidence>
<protein>
    <submittedName>
        <fullName evidence="2">Uncharacterized protein</fullName>
    </submittedName>
</protein>